<dbReference type="EMBL" id="RCZO01000002">
    <property type="protein sequence ID" value="TPG10598.1"/>
    <property type="molecule type" value="Genomic_DNA"/>
</dbReference>
<evidence type="ECO:0000313" key="8">
    <source>
        <dbReference type="EMBL" id="TPG10598.1"/>
    </source>
</evidence>
<comment type="caution">
    <text evidence="8">The sequence shown here is derived from an EMBL/GenBank/DDBJ whole genome shotgun (WGS) entry which is preliminary data.</text>
</comment>
<proteinExistence type="inferred from homology"/>
<organism evidence="8 9">
    <name type="scientific">Rhodanobacter glycinis</name>
    <dbReference type="NCBI Taxonomy" id="582702"/>
    <lineage>
        <taxon>Bacteria</taxon>
        <taxon>Pseudomonadati</taxon>
        <taxon>Pseudomonadota</taxon>
        <taxon>Gammaproteobacteria</taxon>
        <taxon>Lysobacterales</taxon>
        <taxon>Rhodanobacteraceae</taxon>
        <taxon>Rhodanobacter</taxon>
    </lineage>
</organism>
<dbReference type="InterPro" id="IPR051907">
    <property type="entry name" value="DoxX-like_oxidoreductase"/>
</dbReference>
<evidence type="ECO:0000256" key="7">
    <source>
        <dbReference type="SAM" id="Phobius"/>
    </source>
</evidence>
<dbReference type="RefSeq" id="WP_140649996.1">
    <property type="nucleotide sequence ID" value="NZ_RCZO01000002.1"/>
</dbReference>
<dbReference type="PANTHER" id="PTHR33452:SF1">
    <property type="entry name" value="INNER MEMBRANE PROTEIN YPHA-RELATED"/>
    <property type="match status" value="1"/>
</dbReference>
<feature type="transmembrane region" description="Helical" evidence="7">
    <location>
        <begin position="70"/>
        <end position="95"/>
    </location>
</feature>
<dbReference type="InterPro" id="IPR032808">
    <property type="entry name" value="DoxX"/>
</dbReference>
<dbReference type="Proteomes" id="UP000319486">
    <property type="component" value="Unassembled WGS sequence"/>
</dbReference>
<evidence type="ECO:0000256" key="5">
    <source>
        <dbReference type="ARBA" id="ARBA00022989"/>
    </source>
</evidence>
<evidence type="ECO:0000313" key="9">
    <source>
        <dbReference type="Proteomes" id="UP000319486"/>
    </source>
</evidence>
<keyword evidence="3" id="KW-1003">Cell membrane</keyword>
<evidence type="ECO:0000256" key="6">
    <source>
        <dbReference type="ARBA" id="ARBA00023136"/>
    </source>
</evidence>
<evidence type="ECO:0000256" key="2">
    <source>
        <dbReference type="ARBA" id="ARBA00006679"/>
    </source>
</evidence>
<evidence type="ECO:0000256" key="1">
    <source>
        <dbReference type="ARBA" id="ARBA00004651"/>
    </source>
</evidence>
<accession>A0A502CC74</accession>
<keyword evidence="9" id="KW-1185">Reference proteome</keyword>
<dbReference type="AlphaFoldDB" id="A0A502CC74"/>
<feature type="transmembrane region" description="Helical" evidence="7">
    <location>
        <begin position="125"/>
        <end position="145"/>
    </location>
</feature>
<comment type="similarity">
    <text evidence="2">Belongs to the DoxX family.</text>
</comment>
<keyword evidence="5 7" id="KW-1133">Transmembrane helix</keyword>
<sequence>MRISTRALFWSDWAPLPLRLVIGFGFMAHGWAKFSRGPDKFADLLHWLGVPLPHVAAWVVTLLELSTGLAMFVGAFVMLISIPMAATLLVAMFTVHLPYGFSSVNTIGLTASGPQFGPPGFEVNLLYLGGLLMLAMGTGAGALSVDRLRRRRHDAAG</sequence>
<feature type="transmembrane region" description="Helical" evidence="7">
    <location>
        <begin position="12"/>
        <end position="32"/>
    </location>
</feature>
<dbReference type="PANTHER" id="PTHR33452">
    <property type="entry name" value="OXIDOREDUCTASE CATD-RELATED"/>
    <property type="match status" value="1"/>
</dbReference>
<protein>
    <submittedName>
        <fullName evidence="8">DoxX family protein</fullName>
    </submittedName>
</protein>
<reference evidence="8 9" key="1">
    <citation type="journal article" date="2019" name="Environ. Microbiol.">
        <title>Species interactions and distinct microbial communities in high Arctic permafrost affected cryosols are associated with the CH4 and CO2 gas fluxes.</title>
        <authorList>
            <person name="Altshuler I."/>
            <person name="Hamel J."/>
            <person name="Turney S."/>
            <person name="Magnuson E."/>
            <person name="Levesque R."/>
            <person name="Greer C."/>
            <person name="Whyte L.G."/>
        </authorList>
    </citation>
    <scope>NUCLEOTIDE SEQUENCE [LARGE SCALE GENOMIC DNA]</scope>
    <source>
        <strain evidence="8 9">S13Y</strain>
    </source>
</reference>
<evidence type="ECO:0000256" key="4">
    <source>
        <dbReference type="ARBA" id="ARBA00022692"/>
    </source>
</evidence>
<keyword evidence="4 7" id="KW-0812">Transmembrane</keyword>
<feature type="transmembrane region" description="Helical" evidence="7">
    <location>
        <begin position="44"/>
        <end position="63"/>
    </location>
</feature>
<comment type="subcellular location">
    <subcellularLocation>
        <location evidence="1">Cell membrane</location>
        <topology evidence="1">Multi-pass membrane protein</topology>
    </subcellularLocation>
</comment>
<evidence type="ECO:0000256" key="3">
    <source>
        <dbReference type="ARBA" id="ARBA00022475"/>
    </source>
</evidence>
<name>A0A502CC74_9GAMM</name>
<dbReference type="Pfam" id="PF07681">
    <property type="entry name" value="DoxX"/>
    <property type="match status" value="1"/>
</dbReference>
<dbReference type="GO" id="GO:0005886">
    <property type="term" value="C:plasma membrane"/>
    <property type="evidence" value="ECO:0007669"/>
    <property type="project" value="UniProtKB-SubCell"/>
</dbReference>
<keyword evidence="6 7" id="KW-0472">Membrane</keyword>
<gene>
    <name evidence="8" type="ORF">EAH88_05770</name>
</gene>